<name>A0A429ZP91_9ENTE</name>
<keyword evidence="5" id="KW-1185">Reference proteome</keyword>
<protein>
    <recommendedName>
        <fullName evidence="3">HTH tetR-type domain-containing protein</fullName>
    </recommendedName>
</protein>
<dbReference type="InterPro" id="IPR050624">
    <property type="entry name" value="HTH-type_Tx_Regulator"/>
</dbReference>
<dbReference type="PANTHER" id="PTHR43479">
    <property type="entry name" value="ACREF/ENVCD OPERON REPRESSOR-RELATED"/>
    <property type="match status" value="1"/>
</dbReference>
<feature type="DNA-binding region" description="H-T-H motif" evidence="2">
    <location>
        <begin position="57"/>
        <end position="76"/>
    </location>
</feature>
<dbReference type="PANTHER" id="PTHR43479:SF7">
    <property type="entry name" value="TETR-FAMILY TRANSCRIPTIONAL REGULATOR"/>
    <property type="match status" value="1"/>
</dbReference>
<dbReference type="PROSITE" id="PS50977">
    <property type="entry name" value="HTH_TETR_2"/>
    <property type="match status" value="1"/>
</dbReference>
<comment type="caution">
    <text evidence="4">The sequence shown here is derived from an EMBL/GenBank/DDBJ whole genome shotgun (WGS) entry which is preliminary data.</text>
</comment>
<proteinExistence type="predicted"/>
<sequence>MDGLNILKNINSPILKLKIRFKKKILKLKGVIMNLTKKALSQALKELMSHIEFDKITISDVTKEAGVSRNTFYYHFSDINHLLEWTYDNEIVNELATYGNLETWKDGLLSVFNYTEKNRKFCLNTFHSLSRDRLESFLYRISHDMLISIMSKRYSSDRLSESLKLDIADFYGRAIVAQVVHWLKNRLIEPKDQVIARIERATTGMIDLIVGNQTYRSDN</sequence>
<keyword evidence="1 2" id="KW-0238">DNA-binding</keyword>
<reference evidence="4 5" key="1">
    <citation type="submission" date="2017-05" db="EMBL/GenBank/DDBJ databases">
        <title>Vagococcus spp. assemblies.</title>
        <authorList>
            <person name="Gulvik C.A."/>
        </authorList>
    </citation>
    <scope>NUCLEOTIDE SEQUENCE [LARGE SCALE GENOMIC DNA]</scope>
    <source>
        <strain evidence="4 5">SS1995</strain>
    </source>
</reference>
<evidence type="ECO:0000256" key="2">
    <source>
        <dbReference type="PROSITE-ProRule" id="PRU00335"/>
    </source>
</evidence>
<accession>A0A429ZP91</accession>
<dbReference type="Proteomes" id="UP000287857">
    <property type="component" value="Unassembled WGS sequence"/>
</dbReference>
<organism evidence="4 5">
    <name type="scientific">Vagococcus vulneris</name>
    <dbReference type="NCBI Taxonomy" id="1977869"/>
    <lineage>
        <taxon>Bacteria</taxon>
        <taxon>Bacillati</taxon>
        <taxon>Bacillota</taxon>
        <taxon>Bacilli</taxon>
        <taxon>Lactobacillales</taxon>
        <taxon>Enterococcaceae</taxon>
        <taxon>Vagococcus</taxon>
    </lineage>
</organism>
<dbReference type="GO" id="GO:0003677">
    <property type="term" value="F:DNA binding"/>
    <property type="evidence" value="ECO:0007669"/>
    <property type="project" value="UniProtKB-UniRule"/>
</dbReference>
<dbReference type="EMBL" id="NGJS01000032">
    <property type="protein sequence ID" value="RST95514.1"/>
    <property type="molecule type" value="Genomic_DNA"/>
</dbReference>
<evidence type="ECO:0000313" key="5">
    <source>
        <dbReference type="Proteomes" id="UP000287857"/>
    </source>
</evidence>
<dbReference type="InterPro" id="IPR009057">
    <property type="entry name" value="Homeodomain-like_sf"/>
</dbReference>
<evidence type="ECO:0000256" key="1">
    <source>
        <dbReference type="ARBA" id="ARBA00023125"/>
    </source>
</evidence>
<dbReference type="Pfam" id="PF14278">
    <property type="entry name" value="TetR_C_8"/>
    <property type="match status" value="1"/>
</dbReference>
<dbReference type="InterPro" id="IPR001647">
    <property type="entry name" value="HTH_TetR"/>
</dbReference>
<dbReference type="AlphaFoldDB" id="A0A429ZP91"/>
<dbReference type="Gene3D" id="1.10.357.10">
    <property type="entry name" value="Tetracycline Repressor, domain 2"/>
    <property type="match status" value="1"/>
</dbReference>
<evidence type="ECO:0000313" key="4">
    <source>
        <dbReference type="EMBL" id="RST95514.1"/>
    </source>
</evidence>
<gene>
    <name evidence="4" type="ORF">CBF37_11430</name>
</gene>
<dbReference type="SUPFAM" id="SSF46689">
    <property type="entry name" value="Homeodomain-like"/>
    <property type="match status" value="1"/>
</dbReference>
<dbReference type="Pfam" id="PF00440">
    <property type="entry name" value="TetR_N"/>
    <property type="match status" value="1"/>
</dbReference>
<feature type="domain" description="HTH tetR-type" evidence="3">
    <location>
        <begin position="34"/>
        <end position="94"/>
    </location>
</feature>
<dbReference type="InterPro" id="IPR039532">
    <property type="entry name" value="TetR_C_Firmicutes"/>
</dbReference>
<evidence type="ECO:0000259" key="3">
    <source>
        <dbReference type="PROSITE" id="PS50977"/>
    </source>
</evidence>